<feature type="non-terminal residue" evidence="10">
    <location>
        <position position="1"/>
    </location>
</feature>
<evidence type="ECO:0000256" key="8">
    <source>
        <dbReference type="PIRSR" id="PIRSR602401-1"/>
    </source>
</evidence>
<feature type="binding site" description="axial binding residue" evidence="8">
    <location>
        <position position="439"/>
    </location>
    <ligand>
        <name>heme</name>
        <dbReference type="ChEBI" id="CHEBI:30413"/>
    </ligand>
    <ligandPart>
        <name>Fe</name>
        <dbReference type="ChEBI" id="CHEBI:18248"/>
    </ligandPart>
</feature>
<evidence type="ECO:0000256" key="1">
    <source>
        <dbReference type="ARBA" id="ARBA00001971"/>
    </source>
</evidence>
<evidence type="ECO:0000256" key="5">
    <source>
        <dbReference type="ARBA" id="ARBA00023002"/>
    </source>
</evidence>
<dbReference type="SUPFAM" id="SSF48264">
    <property type="entry name" value="Cytochrome P450"/>
    <property type="match status" value="1"/>
</dbReference>
<gene>
    <name evidence="10" type="ORF">g.41335</name>
</gene>
<comment type="similarity">
    <text evidence="2 9">Belongs to the cytochrome P450 family.</text>
</comment>
<dbReference type="Gene3D" id="1.10.630.10">
    <property type="entry name" value="Cytochrome P450"/>
    <property type="match status" value="1"/>
</dbReference>
<evidence type="ECO:0000256" key="2">
    <source>
        <dbReference type="ARBA" id="ARBA00010617"/>
    </source>
</evidence>
<protein>
    <recommendedName>
        <fullName evidence="11">Cytochrome P450</fullName>
    </recommendedName>
</protein>
<evidence type="ECO:0000256" key="4">
    <source>
        <dbReference type="ARBA" id="ARBA00022723"/>
    </source>
</evidence>
<evidence type="ECO:0000256" key="3">
    <source>
        <dbReference type="ARBA" id="ARBA00022617"/>
    </source>
</evidence>
<dbReference type="GO" id="GO:0020037">
    <property type="term" value="F:heme binding"/>
    <property type="evidence" value="ECO:0007669"/>
    <property type="project" value="InterPro"/>
</dbReference>
<name>A0A1B6DUF8_9HEMI</name>
<evidence type="ECO:0000256" key="6">
    <source>
        <dbReference type="ARBA" id="ARBA00023004"/>
    </source>
</evidence>
<dbReference type="InterPro" id="IPR050479">
    <property type="entry name" value="CYP11_CYP27_families"/>
</dbReference>
<dbReference type="InterPro" id="IPR002401">
    <property type="entry name" value="Cyt_P450_E_grp-I"/>
</dbReference>
<dbReference type="InterPro" id="IPR036396">
    <property type="entry name" value="Cyt_P450_sf"/>
</dbReference>
<dbReference type="GO" id="GO:0016705">
    <property type="term" value="F:oxidoreductase activity, acting on paired donors, with incorporation or reduction of molecular oxygen"/>
    <property type="evidence" value="ECO:0007669"/>
    <property type="project" value="InterPro"/>
</dbReference>
<organism evidence="10">
    <name type="scientific">Clastoptera arizonana</name>
    <name type="common">Arizona spittle bug</name>
    <dbReference type="NCBI Taxonomy" id="38151"/>
    <lineage>
        <taxon>Eukaryota</taxon>
        <taxon>Metazoa</taxon>
        <taxon>Ecdysozoa</taxon>
        <taxon>Arthropoda</taxon>
        <taxon>Hexapoda</taxon>
        <taxon>Insecta</taxon>
        <taxon>Pterygota</taxon>
        <taxon>Neoptera</taxon>
        <taxon>Paraneoptera</taxon>
        <taxon>Hemiptera</taxon>
        <taxon>Auchenorrhyncha</taxon>
        <taxon>Cercopoidea</taxon>
        <taxon>Clastopteridae</taxon>
        <taxon>Clastoptera</taxon>
    </lineage>
</organism>
<dbReference type="EMBL" id="GEDC01007987">
    <property type="protein sequence ID" value="JAS29311.1"/>
    <property type="molecule type" value="Transcribed_RNA"/>
</dbReference>
<dbReference type="GO" id="GO:0005506">
    <property type="term" value="F:iron ion binding"/>
    <property type="evidence" value="ECO:0007669"/>
    <property type="project" value="InterPro"/>
</dbReference>
<keyword evidence="7 9" id="KW-0503">Monooxygenase</keyword>
<sequence length="491" mass="56307">VLKTLNVPRKLSSSVGVKSFTEIPGPLNIPIWGSLYLYKLGIFNVFKYHKVLQHLHKKYGPLVKERLGFTTVIHVFDPEDVKHIYQNEDKMPYVVPLQETTQLYRQKTEMSLGLGNTNGEQWYKLRNAVRHLMLRPKDVQQFLPNVESVADDFVERLKQKRNIRGIVPDLKRELGKWSQESAGTVCYDKRLGYLAGGDKEQLADKVIDANRDIFYLSGLLKFSLPIYKYLSSVKWNKLVEAEEIVVKTTNKYTAQAVQTIAELVAGNKLRPEQFIFLRSLLGKSELSDKDVAIITFSLFMDGLSTTVPSMQHNLYCLSINPYIQEKAYQEVSTVLGNKTLMTVDDLNHLSYIKAIVKETFRMYPNGTEISRIIQKDLVLSGYLVPAQTSVSINMGVHFESDVHFSDPLTYKPERWLRDGGEKAIHPFLLTPFGHGTRTCAGRRFAEQDMYVLLSKIVKNFRLKYAGDKPMELVYNTLLMPEKPLEIEFIPR</sequence>
<dbReference type="PRINTS" id="PR00385">
    <property type="entry name" value="P450"/>
</dbReference>
<dbReference type="AlphaFoldDB" id="A0A1B6DUF8"/>
<keyword evidence="3 8" id="KW-0349">Heme</keyword>
<dbReference type="InterPro" id="IPR001128">
    <property type="entry name" value="Cyt_P450"/>
</dbReference>
<evidence type="ECO:0000256" key="7">
    <source>
        <dbReference type="ARBA" id="ARBA00023033"/>
    </source>
</evidence>
<proteinExistence type="inferred from homology"/>
<dbReference type="PANTHER" id="PTHR24279:SF120">
    <property type="entry name" value="CYTOCHROME P450"/>
    <property type="match status" value="1"/>
</dbReference>
<comment type="cofactor">
    <cofactor evidence="1 8">
        <name>heme</name>
        <dbReference type="ChEBI" id="CHEBI:30413"/>
    </cofactor>
</comment>
<evidence type="ECO:0000256" key="9">
    <source>
        <dbReference type="RuleBase" id="RU000461"/>
    </source>
</evidence>
<accession>A0A1B6DUF8</accession>
<evidence type="ECO:0000313" key="10">
    <source>
        <dbReference type="EMBL" id="JAS29311.1"/>
    </source>
</evidence>
<dbReference type="GO" id="GO:0004497">
    <property type="term" value="F:monooxygenase activity"/>
    <property type="evidence" value="ECO:0007669"/>
    <property type="project" value="UniProtKB-KW"/>
</dbReference>
<dbReference type="InterPro" id="IPR017972">
    <property type="entry name" value="Cyt_P450_CS"/>
</dbReference>
<dbReference type="PROSITE" id="PS00086">
    <property type="entry name" value="CYTOCHROME_P450"/>
    <property type="match status" value="1"/>
</dbReference>
<dbReference type="Pfam" id="PF00067">
    <property type="entry name" value="p450"/>
    <property type="match status" value="1"/>
</dbReference>
<keyword evidence="4 8" id="KW-0479">Metal-binding</keyword>
<evidence type="ECO:0008006" key="11">
    <source>
        <dbReference type="Google" id="ProtNLM"/>
    </source>
</evidence>
<keyword evidence="6 8" id="KW-0408">Iron</keyword>
<dbReference type="PANTHER" id="PTHR24279">
    <property type="entry name" value="CYTOCHROME P450"/>
    <property type="match status" value="1"/>
</dbReference>
<reference evidence="10" key="1">
    <citation type="submission" date="2015-12" db="EMBL/GenBank/DDBJ databases">
        <title>De novo transcriptome assembly of four potential Pierce s Disease insect vectors from Arizona vineyards.</title>
        <authorList>
            <person name="Tassone E.E."/>
        </authorList>
    </citation>
    <scope>NUCLEOTIDE SEQUENCE</scope>
</reference>
<dbReference type="PRINTS" id="PR00463">
    <property type="entry name" value="EP450I"/>
</dbReference>
<keyword evidence="5 9" id="KW-0560">Oxidoreductase</keyword>
<dbReference type="CDD" id="cd11054">
    <property type="entry name" value="CYP24A1-like"/>
    <property type="match status" value="1"/>
</dbReference>